<keyword evidence="1" id="KW-0614">Plasmid</keyword>
<sequence>MKEAQLNTKDKLHELLRQCCDELLHYVREREPLHPDRWVPAVEVKTGLALNFVAVPKSSMQYGEKGWLFATLARMLEDQGRLEYRREGSRSYCRSVQS</sequence>
<name>A0A2S1FI70_9BURK</name>
<evidence type="ECO:0000313" key="1">
    <source>
        <dbReference type="EMBL" id="AWD72198.1"/>
    </source>
</evidence>
<geneLocation type="plasmid" evidence="1">
    <name>pH1NP1</name>
</geneLocation>
<dbReference type="EMBL" id="MG869619">
    <property type="protein sequence ID" value="AWD72198.1"/>
    <property type="molecule type" value="Genomic_DNA"/>
</dbReference>
<gene>
    <name evidence="1" type="ORF">pH1NP1_p021</name>
</gene>
<proteinExistence type="predicted"/>
<organism evidence="1">
    <name type="scientific">Polaromonas sp. H1N</name>
    <dbReference type="NCBI Taxonomy" id="1840283"/>
    <lineage>
        <taxon>Bacteria</taxon>
        <taxon>Pseudomonadati</taxon>
        <taxon>Pseudomonadota</taxon>
        <taxon>Betaproteobacteria</taxon>
        <taxon>Burkholderiales</taxon>
        <taxon>Comamonadaceae</taxon>
        <taxon>Polaromonas</taxon>
    </lineage>
</organism>
<reference evidence="1" key="1">
    <citation type="submission" date="2018-01" db="EMBL/GenBank/DDBJ databases">
        <title>Plasmids of psychrophilic Polaromonas spp. isolated from Arctic and Antarctic glaciers.</title>
        <authorList>
            <person name="Dziewit L."/>
            <person name="Ciok A."/>
        </authorList>
    </citation>
    <scope>NUCLEOTIDE SEQUENCE</scope>
    <source>
        <plasmid evidence="1">pH1NP1</plasmid>
    </source>
</reference>
<dbReference type="RefSeq" id="WP_181375213.1">
    <property type="nucleotide sequence ID" value="NZ_MG869619.1"/>
</dbReference>
<dbReference type="AlphaFoldDB" id="A0A2S1FI70"/>
<accession>A0A2S1FI70</accession>
<protein>
    <submittedName>
        <fullName evidence="1">Uncharacterized protein</fullName>
    </submittedName>
</protein>